<dbReference type="EMBL" id="JASJOS010000018">
    <property type="protein sequence ID" value="MDJ1485092.1"/>
    <property type="molecule type" value="Genomic_DNA"/>
</dbReference>
<dbReference type="InterPro" id="IPR021122">
    <property type="entry name" value="RNA_ligase_dom_REL/Rnl2"/>
</dbReference>
<comment type="caution">
    <text evidence="2">The sequence shown here is derived from an EMBL/GenBank/DDBJ whole genome shotgun (WGS) entry which is preliminary data.</text>
</comment>
<reference evidence="2" key="1">
    <citation type="submission" date="2023-05" db="EMBL/GenBank/DDBJ databases">
        <authorList>
            <person name="Zhang X."/>
        </authorList>
    </citation>
    <scope>NUCLEOTIDE SEQUENCE</scope>
    <source>
        <strain evidence="2">YF14B1</strain>
    </source>
</reference>
<evidence type="ECO:0000313" key="3">
    <source>
        <dbReference type="Proteomes" id="UP001241110"/>
    </source>
</evidence>
<protein>
    <submittedName>
        <fullName evidence="2">RNA ligase family protein</fullName>
    </submittedName>
</protein>
<feature type="domain" description="RNA ligase" evidence="1">
    <location>
        <begin position="38"/>
        <end position="229"/>
    </location>
</feature>
<dbReference type="PANTHER" id="PTHR43883">
    <property type="entry name" value="SLR0207 PROTEIN"/>
    <property type="match status" value="1"/>
</dbReference>
<dbReference type="AlphaFoldDB" id="A0AAE3QTC4"/>
<dbReference type="SUPFAM" id="SSF56091">
    <property type="entry name" value="DNA ligase/mRNA capping enzyme, catalytic domain"/>
    <property type="match status" value="1"/>
</dbReference>
<gene>
    <name evidence="2" type="ORF">QNI16_31630</name>
</gene>
<accession>A0AAE3QTC4</accession>
<dbReference type="InterPro" id="IPR052732">
    <property type="entry name" value="Cell-binding_unc_protein"/>
</dbReference>
<keyword evidence="2" id="KW-0436">Ligase</keyword>
<dbReference type="RefSeq" id="WP_313987166.1">
    <property type="nucleotide sequence ID" value="NZ_JASJOS010000018.1"/>
</dbReference>
<dbReference type="Proteomes" id="UP001241110">
    <property type="component" value="Unassembled WGS sequence"/>
</dbReference>
<dbReference type="Pfam" id="PF09414">
    <property type="entry name" value="RNA_ligase"/>
    <property type="match status" value="1"/>
</dbReference>
<name>A0AAE3QTC4_9BACT</name>
<dbReference type="GO" id="GO:0016874">
    <property type="term" value="F:ligase activity"/>
    <property type="evidence" value="ECO:0007669"/>
    <property type="project" value="UniProtKB-KW"/>
</dbReference>
<sequence>MITIKKYPRTRHIEGSRLQKGDEDLKSVPFEEIKGKFLVIEEKMDGANAGISFSERGELLLQSRGHYLTGGYRERHFDLLKTWANTYAPQMWDVIGDKYIIYGEWMYAKHTVYYTDLPHYFLEFDIYDKVKDVFLSTFQRREILEFMPFMKSVKILFEGPLTRKEQFYDFITHSHFINDHHMECLKSDCEKLGLRYDIAAKETNPSPVMEGLYIKQENEQIVEDRFKFVRADFLTSILDSETHWLDRPIIPNRLAEGVNLFE</sequence>
<dbReference type="PANTHER" id="PTHR43883:SF1">
    <property type="entry name" value="GLUCONOKINASE"/>
    <property type="match status" value="1"/>
</dbReference>
<proteinExistence type="predicted"/>
<dbReference type="Gene3D" id="3.30.470.30">
    <property type="entry name" value="DNA ligase/mRNA capping enzyme"/>
    <property type="match status" value="1"/>
</dbReference>
<evidence type="ECO:0000313" key="2">
    <source>
        <dbReference type="EMBL" id="MDJ1485092.1"/>
    </source>
</evidence>
<organism evidence="2 3">
    <name type="scientific">Xanthocytophaga flava</name>
    <dbReference type="NCBI Taxonomy" id="3048013"/>
    <lineage>
        <taxon>Bacteria</taxon>
        <taxon>Pseudomonadati</taxon>
        <taxon>Bacteroidota</taxon>
        <taxon>Cytophagia</taxon>
        <taxon>Cytophagales</taxon>
        <taxon>Rhodocytophagaceae</taxon>
        <taxon>Xanthocytophaga</taxon>
    </lineage>
</organism>
<evidence type="ECO:0000259" key="1">
    <source>
        <dbReference type="Pfam" id="PF09414"/>
    </source>
</evidence>